<accession>A0A8S5NFU5</accession>
<dbReference type="Gene3D" id="3.40.1350.10">
    <property type="match status" value="1"/>
</dbReference>
<sequence length="98" mass="11195">MTTPPLERDFQRRLVSRLRDELGAIVLKNDSAHHQGIPDLTVLLPGGKVALLEVKRTEPAPSDYQPNQEWYLERLRGMEHYTATIHPGNVEEILDALR</sequence>
<keyword evidence="1" id="KW-0378">Hydrolase</keyword>
<proteinExistence type="predicted"/>
<evidence type="ECO:0000313" key="1">
    <source>
        <dbReference type="EMBL" id="DAD93072.1"/>
    </source>
</evidence>
<protein>
    <submittedName>
        <fullName evidence="1">Hydrolase</fullName>
    </submittedName>
</protein>
<organism evidence="1">
    <name type="scientific">Siphoviridae sp. ctHEr2</name>
    <dbReference type="NCBI Taxonomy" id="2826229"/>
    <lineage>
        <taxon>Viruses</taxon>
        <taxon>Duplodnaviria</taxon>
        <taxon>Heunggongvirae</taxon>
        <taxon>Uroviricota</taxon>
        <taxon>Caudoviricetes</taxon>
    </lineage>
</organism>
<reference evidence="1" key="1">
    <citation type="journal article" date="2021" name="Proc. Natl. Acad. Sci. U.S.A.">
        <title>A Catalog of Tens of Thousands of Viruses from Human Metagenomes Reveals Hidden Associations with Chronic Diseases.</title>
        <authorList>
            <person name="Tisza M.J."/>
            <person name="Buck C.B."/>
        </authorList>
    </citation>
    <scope>NUCLEOTIDE SEQUENCE</scope>
    <source>
        <strain evidence="1">CtHEr2</strain>
    </source>
</reference>
<dbReference type="GO" id="GO:0016787">
    <property type="term" value="F:hydrolase activity"/>
    <property type="evidence" value="ECO:0007669"/>
    <property type="project" value="UniProtKB-KW"/>
</dbReference>
<dbReference type="EMBL" id="BK015152">
    <property type="protein sequence ID" value="DAD93072.1"/>
    <property type="molecule type" value="Genomic_DNA"/>
</dbReference>
<dbReference type="GO" id="GO:0003676">
    <property type="term" value="F:nucleic acid binding"/>
    <property type="evidence" value="ECO:0007669"/>
    <property type="project" value="InterPro"/>
</dbReference>
<dbReference type="InterPro" id="IPR011856">
    <property type="entry name" value="tRNA_endonuc-like_dom_sf"/>
</dbReference>
<name>A0A8S5NFU5_9CAUD</name>